<sequence length="187" mass="21259">MRRQRKPRKPRGARPAPLQCLAVDTVERVHDGLRRSILTCIDPASAFGLAVALPSKAACHTEAAMAAILSLLPAKPKVVLSDNGSEFEAGFAKLLKQHGIQRCYTYPNSPKMKAHVERFNRTVQESFVDDHEDLLLTDLALFNQKLANWLVFYNAQRPHHRLGHKPPLSCLLQHHPECQRWWTHTNY</sequence>
<keyword evidence="3" id="KW-1185">Reference proteome</keyword>
<gene>
    <name evidence="2" type="ORF">Talka_02138</name>
</gene>
<proteinExistence type="predicted"/>
<dbReference type="PROSITE" id="PS50994">
    <property type="entry name" value="INTEGRASE"/>
    <property type="match status" value="1"/>
</dbReference>
<dbReference type="PANTHER" id="PTHR47515:SF1">
    <property type="entry name" value="BLR2054 PROTEIN"/>
    <property type="match status" value="1"/>
</dbReference>
<dbReference type="SUPFAM" id="SSF53098">
    <property type="entry name" value="Ribonuclease H-like"/>
    <property type="match status" value="1"/>
</dbReference>
<dbReference type="GO" id="GO:0003676">
    <property type="term" value="F:nucleic acid binding"/>
    <property type="evidence" value="ECO:0007669"/>
    <property type="project" value="InterPro"/>
</dbReference>
<name>A0A554W4J1_9BURK</name>
<dbReference type="GO" id="GO:0015074">
    <property type="term" value="P:DNA integration"/>
    <property type="evidence" value="ECO:0007669"/>
    <property type="project" value="InterPro"/>
</dbReference>
<organism evidence="2 3">
    <name type="scientific">Tepidimonas alkaliphilus</name>
    <dbReference type="NCBI Taxonomy" id="2588942"/>
    <lineage>
        <taxon>Bacteria</taxon>
        <taxon>Pseudomonadati</taxon>
        <taxon>Pseudomonadota</taxon>
        <taxon>Betaproteobacteria</taxon>
        <taxon>Burkholderiales</taxon>
        <taxon>Tepidimonas</taxon>
    </lineage>
</organism>
<feature type="domain" description="Integrase catalytic" evidence="1">
    <location>
        <begin position="11"/>
        <end position="175"/>
    </location>
</feature>
<dbReference type="RefSeq" id="WP_221933885.1">
    <property type="nucleotide sequence ID" value="NZ_VJNB01000013.1"/>
</dbReference>
<protein>
    <submittedName>
        <fullName evidence="2">Integrase core domain protein</fullName>
    </submittedName>
</protein>
<dbReference type="AlphaFoldDB" id="A0A554W4J1"/>
<reference evidence="2 3" key="1">
    <citation type="submission" date="2019-07" db="EMBL/GenBank/DDBJ databases">
        <title>Tepidimonas alkaliphilus YIM 72238 draft genome.</title>
        <authorList>
            <person name="Da Costa M.S."/>
            <person name="Froufe H.J.C."/>
            <person name="Egas C."/>
            <person name="Albuquerque L."/>
        </authorList>
    </citation>
    <scope>NUCLEOTIDE SEQUENCE [LARGE SCALE GENOMIC DNA]</scope>
    <source>
        <strain evidence="2 3">YIM 72238</strain>
    </source>
</reference>
<dbReference type="Proteomes" id="UP000315736">
    <property type="component" value="Unassembled WGS sequence"/>
</dbReference>
<dbReference type="Pfam" id="PF13683">
    <property type="entry name" value="rve_3"/>
    <property type="match status" value="1"/>
</dbReference>
<dbReference type="InterPro" id="IPR012337">
    <property type="entry name" value="RNaseH-like_sf"/>
</dbReference>
<dbReference type="InterPro" id="IPR001584">
    <property type="entry name" value="Integrase_cat-core"/>
</dbReference>
<dbReference type="InterPro" id="IPR036397">
    <property type="entry name" value="RNaseH_sf"/>
</dbReference>
<dbReference type="EMBL" id="VJNB01000013">
    <property type="protein sequence ID" value="TSE18495.1"/>
    <property type="molecule type" value="Genomic_DNA"/>
</dbReference>
<evidence type="ECO:0000259" key="1">
    <source>
        <dbReference type="PROSITE" id="PS50994"/>
    </source>
</evidence>
<accession>A0A554W4J1</accession>
<dbReference type="PANTHER" id="PTHR47515">
    <property type="entry name" value="LOW CALCIUM RESPONSE LOCUS PROTEIN T"/>
    <property type="match status" value="1"/>
</dbReference>
<comment type="caution">
    <text evidence="2">The sequence shown here is derived from an EMBL/GenBank/DDBJ whole genome shotgun (WGS) entry which is preliminary data.</text>
</comment>
<dbReference type="Gene3D" id="3.30.420.10">
    <property type="entry name" value="Ribonuclease H-like superfamily/Ribonuclease H"/>
    <property type="match status" value="1"/>
</dbReference>
<evidence type="ECO:0000313" key="3">
    <source>
        <dbReference type="Proteomes" id="UP000315736"/>
    </source>
</evidence>
<evidence type="ECO:0000313" key="2">
    <source>
        <dbReference type="EMBL" id="TSE18495.1"/>
    </source>
</evidence>